<organism evidence="2 3">
    <name type="scientific">Thermococcus camini</name>
    <dbReference type="NCBI Taxonomy" id="2016373"/>
    <lineage>
        <taxon>Archaea</taxon>
        <taxon>Methanobacteriati</taxon>
        <taxon>Methanobacteriota</taxon>
        <taxon>Thermococci</taxon>
        <taxon>Thermococcales</taxon>
        <taxon>Thermococcaceae</taxon>
        <taxon>Thermococcus</taxon>
    </lineage>
</organism>
<dbReference type="EMBL" id="LR881183">
    <property type="protein sequence ID" value="CAD5244041.1"/>
    <property type="molecule type" value="Genomic_DNA"/>
</dbReference>
<dbReference type="InterPro" id="IPR001173">
    <property type="entry name" value="Glyco_trans_2-like"/>
</dbReference>
<dbReference type="Pfam" id="PF00535">
    <property type="entry name" value="Glycos_transf_2"/>
    <property type="match status" value="1"/>
</dbReference>
<dbReference type="Gene3D" id="3.90.550.10">
    <property type="entry name" value="Spore Coat Polysaccharide Biosynthesis Protein SpsA, Chain A"/>
    <property type="match status" value="1"/>
</dbReference>
<protein>
    <submittedName>
        <fullName evidence="2">Glycosyl transferase family 2</fullName>
    </submittedName>
</protein>
<dbReference type="KEGG" id="tcq:TIRI35C_0887"/>
<evidence type="ECO:0000259" key="1">
    <source>
        <dbReference type="Pfam" id="PF00535"/>
    </source>
</evidence>
<dbReference type="GO" id="GO:0016740">
    <property type="term" value="F:transferase activity"/>
    <property type="evidence" value="ECO:0007669"/>
    <property type="project" value="UniProtKB-KW"/>
</dbReference>
<reference evidence="2 3" key="1">
    <citation type="submission" date="2020-09" db="EMBL/GenBank/DDBJ databases">
        <authorList>
            <person name="Courtine D."/>
        </authorList>
    </citation>
    <scope>NUCLEOTIDE SEQUENCE [LARGE SCALE GENOMIC DNA]</scope>
    <source>
        <strain evidence="2 3">IRI35c</strain>
    </source>
</reference>
<dbReference type="RefSeq" id="WP_188201892.1">
    <property type="nucleotide sequence ID" value="NZ_LR881183.1"/>
</dbReference>
<feature type="domain" description="Glycosyltransferase 2-like" evidence="1">
    <location>
        <begin position="8"/>
        <end position="170"/>
    </location>
</feature>
<dbReference type="GeneID" id="58918627"/>
<dbReference type="PANTHER" id="PTHR10859:SF105">
    <property type="entry name" value="DOLICHYL-PHOSPHATE BETA-D-MANNOSYLTRANSFERASE"/>
    <property type="match status" value="1"/>
</dbReference>
<dbReference type="GO" id="GO:0006487">
    <property type="term" value="P:protein N-linked glycosylation"/>
    <property type="evidence" value="ECO:0007669"/>
    <property type="project" value="TreeGrafter"/>
</dbReference>
<dbReference type="SUPFAM" id="SSF53448">
    <property type="entry name" value="Nucleotide-diphospho-sugar transferases"/>
    <property type="match status" value="1"/>
</dbReference>
<keyword evidence="3" id="KW-1185">Reference proteome</keyword>
<evidence type="ECO:0000313" key="3">
    <source>
        <dbReference type="Proteomes" id="UP000516304"/>
    </source>
</evidence>
<accession>A0A7G2D773</accession>
<name>A0A7G2D773_9EURY</name>
<dbReference type="Proteomes" id="UP000516304">
    <property type="component" value="Chromosome TIRI35C"/>
</dbReference>
<gene>
    <name evidence="2" type="ORF">TIRI35C_0887</name>
</gene>
<sequence length="246" mass="28104">MRPPKVYVIIPAYNEQDFLENAVDSVIRVLARSEISDYTILIAEDGSTDGSDVICMKLSRKYSRVLCIHSKRRLGKGGAIKRSIRNLPNTGIMIHLDVDLSVPPEYIPLAVKHITETGCDSVICSRLRPGSTVNRSLYRQILSIGYNLLVNVLFRTGITDHQCGFKAFNLETTRDSLLEAQDSGWFWDTEILVRLKRKGLKVCELPVVWNESERDSRLNLKRDIIEMFISLLRFRFGAPRFSKRKS</sequence>
<dbReference type="InterPro" id="IPR029044">
    <property type="entry name" value="Nucleotide-diphossugar_trans"/>
</dbReference>
<proteinExistence type="predicted"/>
<keyword evidence="2" id="KW-0808">Transferase</keyword>
<dbReference type="AlphaFoldDB" id="A0A7G2D773"/>
<dbReference type="PANTHER" id="PTHR10859">
    <property type="entry name" value="GLYCOSYL TRANSFERASE"/>
    <property type="match status" value="1"/>
</dbReference>
<evidence type="ECO:0000313" key="2">
    <source>
        <dbReference type="EMBL" id="CAD5244041.1"/>
    </source>
</evidence>